<keyword evidence="3" id="KW-1185">Reference proteome</keyword>
<dbReference type="EMBL" id="JAMSHJ010000003">
    <property type="protein sequence ID" value="KAI5430691.1"/>
    <property type="molecule type" value="Genomic_DNA"/>
</dbReference>
<evidence type="ECO:0000256" key="1">
    <source>
        <dbReference type="SAM" id="MobiDB-lite"/>
    </source>
</evidence>
<dbReference type="AlphaFoldDB" id="A0A9D4Y086"/>
<protein>
    <submittedName>
        <fullName evidence="2">Uncharacterized protein</fullName>
    </submittedName>
</protein>
<accession>A0A9D4Y086</accession>
<reference evidence="2 3" key="1">
    <citation type="journal article" date="2022" name="Nat. Genet.">
        <title>Improved pea reference genome and pan-genome highlight genomic features and evolutionary characteristics.</title>
        <authorList>
            <person name="Yang T."/>
            <person name="Liu R."/>
            <person name="Luo Y."/>
            <person name="Hu S."/>
            <person name="Wang D."/>
            <person name="Wang C."/>
            <person name="Pandey M.K."/>
            <person name="Ge S."/>
            <person name="Xu Q."/>
            <person name="Li N."/>
            <person name="Li G."/>
            <person name="Huang Y."/>
            <person name="Saxena R.K."/>
            <person name="Ji Y."/>
            <person name="Li M."/>
            <person name="Yan X."/>
            <person name="He Y."/>
            <person name="Liu Y."/>
            <person name="Wang X."/>
            <person name="Xiang C."/>
            <person name="Varshney R.K."/>
            <person name="Ding H."/>
            <person name="Gao S."/>
            <person name="Zong X."/>
        </authorList>
    </citation>
    <scope>NUCLEOTIDE SEQUENCE [LARGE SCALE GENOMIC DNA]</scope>
    <source>
        <strain evidence="2 3">cv. Zhongwan 6</strain>
    </source>
</reference>
<evidence type="ECO:0000313" key="2">
    <source>
        <dbReference type="EMBL" id="KAI5430691.1"/>
    </source>
</evidence>
<gene>
    <name evidence="2" type="ORF">KIW84_035056</name>
</gene>
<dbReference type="Proteomes" id="UP001058974">
    <property type="component" value="Chromosome 3"/>
</dbReference>
<organism evidence="2 3">
    <name type="scientific">Pisum sativum</name>
    <name type="common">Garden pea</name>
    <name type="synonym">Lathyrus oleraceus</name>
    <dbReference type="NCBI Taxonomy" id="3888"/>
    <lineage>
        <taxon>Eukaryota</taxon>
        <taxon>Viridiplantae</taxon>
        <taxon>Streptophyta</taxon>
        <taxon>Embryophyta</taxon>
        <taxon>Tracheophyta</taxon>
        <taxon>Spermatophyta</taxon>
        <taxon>Magnoliopsida</taxon>
        <taxon>eudicotyledons</taxon>
        <taxon>Gunneridae</taxon>
        <taxon>Pentapetalae</taxon>
        <taxon>rosids</taxon>
        <taxon>fabids</taxon>
        <taxon>Fabales</taxon>
        <taxon>Fabaceae</taxon>
        <taxon>Papilionoideae</taxon>
        <taxon>50 kb inversion clade</taxon>
        <taxon>NPAAA clade</taxon>
        <taxon>Hologalegina</taxon>
        <taxon>IRL clade</taxon>
        <taxon>Fabeae</taxon>
        <taxon>Lathyrus</taxon>
    </lineage>
</organism>
<sequence length="132" mass="15390">MTKVTHSTADHVNKIIRSLPKRWRSMVTAVKLSKDLNNTTLEELMSSLRSHEIELEEDEPQRKVKFVALKSMGKSENTKTFQAEEEEDSEEDSEEEDQLLLLSRRVNLLWKKRQSKFRDSRKTGGCFGLHLD</sequence>
<feature type="region of interest" description="Disordered" evidence="1">
    <location>
        <begin position="75"/>
        <end position="97"/>
    </location>
</feature>
<dbReference type="Gramene" id="Psat03G0505600-T1">
    <property type="protein sequence ID" value="KAI5430691.1"/>
    <property type="gene ID" value="KIW84_035056"/>
</dbReference>
<name>A0A9D4Y086_PEA</name>
<feature type="compositionally biased region" description="Acidic residues" evidence="1">
    <location>
        <begin position="83"/>
        <end position="97"/>
    </location>
</feature>
<comment type="caution">
    <text evidence="2">The sequence shown here is derived from an EMBL/GenBank/DDBJ whole genome shotgun (WGS) entry which is preliminary data.</text>
</comment>
<proteinExistence type="predicted"/>
<evidence type="ECO:0000313" key="3">
    <source>
        <dbReference type="Proteomes" id="UP001058974"/>
    </source>
</evidence>